<evidence type="ECO:0000313" key="2">
    <source>
        <dbReference type="Proteomes" id="UP000095285"/>
    </source>
</evidence>
<dbReference type="RefSeq" id="XP_020302733.1">
    <property type="nucleotide sequence ID" value="XM_020446991.1"/>
</dbReference>
<dbReference type="OrthoDB" id="5823879at2759"/>
<reference evidence="3" key="2">
    <citation type="submission" date="2016-11" db="UniProtKB">
        <authorList>
            <consortium name="WormBaseParasite"/>
        </authorList>
    </citation>
    <scope>IDENTIFICATION</scope>
</reference>
<organism evidence="2 3">
    <name type="scientific">Loa loa</name>
    <name type="common">Eye worm</name>
    <name type="synonym">Filaria loa</name>
    <dbReference type="NCBI Taxonomy" id="7209"/>
    <lineage>
        <taxon>Eukaryota</taxon>
        <taxon>Metazoa</taxon>
        <taxon>Ecdysozoa</taxon>
        <taxon>Nematoda</taxon>
        <taxon>Chromadorea</taxon>
        <taxon>Rhabditida</taxon>
        <taxon>Spirurina</taxon>
        <taxon>Spiruromorpha</taxon>
        <taxon>Filarioidea</taxon>
        <taxon>Onchocercidae</taxon>
        <taxon>Loa</taxon>
    </lineage>
</organism>
<protein>
    <submittedName>
        <fullName evidence="3">Nuclear pore complex protein Nup85</fullName>
    </submittedName>
</protein>
<dbReference type="STRING" id="7209.A0A1I7VRQ3"/>
<evidence type="ECO:0000313" key="1">
    <source>
        <dbReference type="EMBL" id="EFO22627.2"/>
    </source>
</evidence>
<dbReference type="KEGG" id="loa:LOAG_05854"/>
<dbReference type="GeneID" id="9943268"/>
<evidence type="ECO:0000313" key="3">
    <source>
        <dbReference type="WBParaSite" id="EN70_5487"/>
    </source>
</evidence>
<dbReference type="OMA" id="FWISISK"/>
<dbReference type="EMBL" id="JH712247">
    <property type="protein sequence ID" value="EFO22627.2"/>
    <property type="molecule type" value="Genomic_DNA"/>
</dbReference>
<dbReference type="Proteomes" id="UP000095285">
    <property type="component" value="Unassembled WGS sequence"/>
</dbReference>
<reference evidence="1 2" key="1">
    <citation type="submission" date="2012-04" db="EMBL/GenBank/DDBJ databases">
        <title>The Genome Sequence of Loa loa.</title>
        <authorList>
            <consortium name="The Broad Institute Genome Sequencing Platform"/>
            <consortium name="Broad Institute Genome Sequencing Center for Infectious Disease"/>
            <person name="Nutman T.B."/>
            <person name="Fink D.L."/>
            <person name="Russ C."/>
            <person name="Young S."/>
            <person name="Zeng Q."/>
            <person name="Gargeya S."/>
            <person name="Alvarado L."/>
            <person name="Berlin A."/>
            <person name="Chapman S.B."/>
            <person name="Chen Z."/>
            <person name="Freedman E."/>
            <person name="Gellesch M."/>
            <person name="Goldberg J."/>
            <person name="Griggs A."/>
            <person name="Gujja S."/>
            <person name="Heilman E.R."/>
            <person name="Heiman D."/>
            <person name="Howarth C."/>
            <person name="Mehta T."/>
            <person name="Neiman D."/>
            <person name="Pearson M."/>
            <person name="Roberts A."/>
            <person name="Saif S."/>
            <person name="Shea T."/>
            <person name="Shenoy N."/>
            <person name="Sisk P."/>
            <person name="Stolte C."/>
            <person name="Sykes S."/>
            <person name="White J."/>
            <person name="Yandava C."/>
            <person name="Haas B."/>
            <person name="Henn M.R."/>
            <person name="Nusbaum C."/>
            <person name="Birren B."/>
        </authorList>
    </citation>
    <scope>NUCLEOTIDE SEQUENCE [LARGE SCALE GENOMIC DNA]</scope>
</reference>
<dbReference type="CTD" id="9943268"/>
<keyword evidence="2" id="KW-1185">Reference proteome</keyword>
<sequence length="296" mass="33864">MLSELFDELIIDSDDFNVDNRSRLNYTDPYLYVPLDRSPRWFLNDNLHNNGNKTREFVQNRAAFAYLHGDYITSMDIYFHLLENETKNGSSSSIFALIDSIIRCGLKIAPINGPQLLSFLQKLHALVSTQDEQLQYWAESLEVYLAAGISTSDYLRNAILLCASVDLPEFWVLISKNAPDCFANLRIGSLCRAIYILENLLPSKTICFDSHDFKQMKAELQGLCSKEKLSEAKAAVCIDLVRSEKANTAVNRPSLCKAVLKDKKAEDMMILEFIRRFYWLFTDVKQQSVNDMLQIS</sequence>
<proteinExistence type="predicted"/>
<dbReference type="AlphaFoldDB" id="A0A1I7VRQ3"/>
<dbReference type="WBParaSite" id="EN70_5487">
    <property type="protein sequence ID" value="EN70_5487"/>
    <property type="gene ID" value="EN70_5487"/>
</dbReference>
<accession>A0A1I7VRQ3</accession>
<name>A0A1I7VRQ3_LOALO</name>
<gene>
    <name evidence="1 3" type="ORF">LOAG_05854</name>
</gene>
<accession>A0A1S0TZV7</accession>